<dbReference type="InterPro" id="IPR036047">
    <property type="entry name" value="F-box-like_dom_sf"/>
</dbReference>
<dbReference type="PANTHER" id="PTHR31900">
    <property type="entry name" value="F-BOX/RNI SUPERFAMILY PROTEIN-RELATED"/>
    <property type="match status" value="1"/>
</dbReference>
<evidence type="ECO:0000313" key="4">
    <source>
        <dbReference type="Proteomes" id="UP001374584"/>
    </source>
</evidence>
<dbReference type="Pfam" id="PF00646">
    <property type="entry name" value="F-box"/>
    <property type="match status" value="1"/>
</dbReference>
<gene>
    <name evidence="3" type="ORF">VNO80_12872</name>
</gene>
<dbReference type="Gene3D" id="3.80.10.10">
    <property type="entry name" value="Ribonuclease Inhibitor"/>
    <property type="match status" value="1"/>
</dbReference>
<dbReference type="CDD" id="cd22160">
    <property type="entry name" value="F-box_AtFBL13-like"/>
    <property type="match status" value="1"/>
</dbReference>
<organism evidence="3 4">
    <name type="scientific">Phaseolus coccineus</name>
    <name type="common">Scarlet runner bean</name>
    <name type="synonym">Phaseolus multiflorus</name>
    <dbReference type="NCBI Taxonomy" id="3886"/>
    <lineage>
        <taxon>Eukaryota</taxon>
        <taxon>Viridiplantae</taxon>
        <taxon>Streptophyta</taxon>
        <taxon>Embryophyta</taxon>
        <taxon>Tracheophyta</taxon>
        <taxon>Spermatophyta</taxon>
        <taxon>Magnoliopsida</taxon>
        <taxon>eudicotyledons</taxon>
        <taxon>Gunneridae</taxon>
        <taxon>Pentapetalae</taxon>
        <taxon>rosids</taxon>
        <taxon>fabids</taxon>
        <taxon>Fabales</taxon>
        <taxon>Fabaceae</taxon>
        <taxon>Papilionoideae</taxon>
        <taxon>50 kb inversion clade</taxon>
        <taxon>NPAAA clade</taxon>
        <taxon>indigoferoid/millettioid clade</taxon>
        <taxon>Phaseoleae</taxon>
        <taxon>Phaseolus</taxon>
    </lineage>
</organism>
<dbReference type="InterPro" id="IPR050232">
    <property type="entry name" value="FBL13/AtMIF1-like"/>
</dbReference>
<proteinExistence type="predicted"/>
<protein>
    <recommendedName>
        <fullName evidence="2">F-box domain-containing protein</fullName>
    </recommendedName>
</protein>
<dbReference type="EMBL" id="JAYMYR010000005">
    <property type="protein sequence ID" value="KAK7364315.1"/>
    <property type="molecule type" value="Genomic_DNA"/>
</dbReference>
<sequence>MVASKRQTKKSGREGEDGRDRLSELHDDVLLHIIQFLNTNAAVRTSLLSKRWNNLWKCLTTLRFRRRNFKLITNYNKFVYRIFSHRDTSIPLHCLDFDACGIIAPQLLDIVTPHLQCVTQLRIYLDQESRDMFYYSTPFIFSSPSLTSLTLSVLYPRNILNFPQSLHLPALKTLNLTNVSFSARPNDVRAEPFSNCFSLNSLVLVGCSLSDHTKVLSISNSNLSRFTMKRYDERQYKIVLSTPNLTHFAIRSCIGCHDFSSVSDLTLLEQVNIEICTMFHTAVLRLLKMLSYVKILTLSKAVIEAILRVSYFSVLSS</sequence>
<feature type="compositionally biased region" description="Basic residues" evidence="1">
    <location>
        <begin position="1"/>
        <end position="10"/>
    </location>
</feature>
<dbReference type="InterPro" id="IPR001810">
    <property type="entry name" value="F-box_dom"/>
</dbReference>
<evidence type="ECO:0000256" key="1">
    <source>
        <dbReference type="SAM" id="MobiDB-lite"/>
    </source>
</evidence>
<dbReference type="Gene3D" id="1.20.1280.50">
    <property type="match status" value="1"/>
</dbReference>
<feature type="compositionally biased region" description="Basic and acidic residues" evidence="1">
    <location>
        <begin position="11"/>
        <end position="20"/>
    </location>
</feature>
<dbReference type="SUPFAM" id="SSF81383">
    <property type="entry name" value="F-box domain"/>
    <property type="match status" value="1"/>
</dbReference>
<name>A0AAN9N083_PHACN</name>
<dbReference type="InterPro" id="IPR032675">
    <property type="entry name" value="LRR_dom_sf"/>
</dbReference>
<dbReference type="SUPFAM" id="SSF52047">
    <property type="entry name" value="RNI-like"/>
    <property type="match status" value="1"/>
</dbReference>
<keyword evidence="4" id="KW-1185">Reference proteome</keyword>
<feature type="domain" description="F-box" evidence="2">
    <location>
        <begin position="22"/>
        <end position="57"/>
    </location>
</feature>
<feature type="region of interest" description="Disordered" evidence="1">
    <location>
        <begin position="1"/>
        <end position="20"/>
    </location>
</feature>
<comment type="caution">
    <text evidence="3">The sequence shown here is derived from an EMBL/GenBank/DDBJ whole genome shotgun (WGS) entry which is preliminary data.</text>
</comment>
<dbReference type="PANTHER" id="PTHR31900:SF30">
    <property type="entry name" value="SUPERFAMILY PROTEIN, PUTATIVE-RELATED"/>
    <property type="match status" value="1"/>
</dbReference>
<dbReference type="InterPro" id="IPR053781">
    <property type="entry name" value="F-box_AtFBL13-like"/>
</dbReference>
<reference evidence="3 4" key="1">
    <citation type="submission" date="2024-01" db="EMBL/GenBank/DDBJ databases">
        <title>The genomes of 5 underutilized Papilionoideae crops provide insights into root nodulation and disease resistanc.</title>
        <authorList>
            <person name="Jiang F."/>
        </authorList>
    </citation>
    <scope>NUCLEOTIDE SEQUENCE [LARGE SCALE GENOMIC DNA]</scope>
    <source>
        <strain evidence="3">JINMINGXINNONG_FW02</strain>
        <tissue evidence="3">Leaves</tissue>
    </source>
</reference>
<evidence type="ECO:0000313" key="3">
    <source>
        <dbReference type="EMBL" id="KAK7364315.1"/>
    </source>
</evidence>
<evidence type="ECO:0000259" key="2">
    <source>
        <dbReference type="Pfam" id="PF00646"/>
    </source>
</evidence>
<dbReference type="Proteomes" id="UP001374584">
    <property type="component" value="Unassembled WGS sequence"/>
</dbReference>
<accession>A0AAN9N083</accession>
<dbReference type="AlphaFoldDB" id="A0AAN9N083"/>